<dbReference type="SMART" id="SM00822">
    <property type="entry name" value="PKS_KR"/>
    <property type="match status" value="1"/>
</dbReference>
<evidence type="ECO:0000256" key="1">
    <source>
        <dbReference type="ARBA" id="ARBA00006484"/>
    </source>
</evidence>
<dbReference type="InterPro" id="IPR051687">
    <property type="entry name" value="Peroxisomal_Beta-Oxidation"/>
</dbReference>
<protein>
    <submittedName>
        <fullName evidence="5">3-oxoacyl-ACP reductase</fullName>
    </submittedName>
</protein>
<sequence>MEVGVFEETTHFLRRTPPTIISPEENMMTIRFDDRVAIVTGAGNGLGRVHALNLAARGAKVVINDFGGSRDGSGSSSDAALAVVEEIRQAGGVAIANGANVADYEQVQAMVKQTVEAFGRVDILINNAGILRDKSFAKMEMADIHAVINVHLMGSINCTKAVWDLMREQNYGRVLMTTSAAGLFGNFGQANYGAAKMAVVGLMNMLAIEGRKNNILVNTLAPMAATRMTEDVMPAELLAASRPEQVTPGALFLVSENAPTKLILGAGAGVFSAVRMEETTPVFIGNEDLTPEAIEANIARITDWGTAVERFDANQQVKVFIDTAMAAIKAQQA</sequence>
<dbReference type="Gene3D" id="3.40.50.720">
    <property type="entry name" value="NAD(P)-binding Rossmann-like Domain"/>
    <property type="match status" value="1"/>
</dbReference>
<dbReference type="InterPro" id="IPR057326">
    <property type="entry name" value="KR_dom"/>
</dbReference>
<name>A0ABX4E0F9_9PSED</name>
<dbReference type="PRINTS" id="PR00080">
    <property type="entry name" value="SDRFAMILY"/>
</dbReference>
<gene>
    <name evidence="5" type="ORF">PSUM_04300</name>
</gene>
<evidence type="ECO:0000313" key="6">
    <source>
        <dbReference type="Proteomes" id="UP000215455"/>
    </source>
</evidence>
<keyword evidence="6" id="KW-1185">Reference proteome</keyword>
<accession>A0ABX4E0F9</accession>
<keyword evidence="2" id="KW-0560">Oxidoreductase</keyword>
<dbReference type="SUPFAM" id="SSF51735">
    <property type="entry name" value="NAD(P)-binding Rossmann-fold domains"/>
    <property type="match status" value="1"/>
</dbReference>
<comment type="caution">
    <text evidence="5">The sequence shown here is derived from an EMBL/GenBank/DDBJ whole genome shotgun (WGS) entry which is preliminary data.</text>
</comment>
<dbReference type="PANTHER" id="PTHR45024:SF2">
    <property type="entry name" value="SCP2 DOMAIN-CONTAINING PROTEIN"/>
    <property type="match status" value="1"/>
</dbReference>
<organism evidence="5 6">
    <name type="scientific">Pseudomonas umsongensis</name>
    <dbReference type="NCBI Taxonomy" id="198618"/>
    <lineage>
        <taxon>Bacteria</taxon>
        <taxon>Pseudomonadati</taxon>
        <taxon>Pseudomonadota</taxon>
        <taxon>Gammaproteobacteria</taxon>
        <taxon>Pseudomonadales</taxon>
        <taxon>Pseudomonadaceae</taxon>
        <taxon>Pseudomonas</taxon>
    </lineage>
</organism>
<proteinExistence type="inferred from homology"/>
<dbReference type="Proteomes" id="UP000215455">
    <property type="component" value="Unassembled WGS sequence"/>
</dbReference>
<feature type="domain" description="Ketoreductase" evidence="4">
    <location>
        <begin position="35"/>
        <end position="231"/>
    </location>
</feature>
<evidence type="ECO:0000256" key="2">
    <source>
        <dbReference type="ARBA" id="ARBA00023002"/>
    </source>
</evidence>
<dbReference type="InterPro" id="IPR036291">
    <property type="entry name" value="NAD(P)-bd_dom_sf"/>
</dbReference>
<evidence type="ECO:0000313" key="5">
    <source>
        <dbReference type="EMBL" id="OXR35120.1"/>
    </source>
</evidence>
<dbReference type="PRINTS" id="PR00081">
    <property type="entry name" value="GDHRDH"/>
</dbReference>
<comment type="similarity">
    <text evidence="1 3">Belongs to the short-chain dehydrogenases/reductases (SDR) family.</text>
</comment>
<dbReference type="InterPro" id="IPR020904">
    <property type="entry name" value="Sc_DH/Rdtase_CS"/>
</dbReference>
<evidence type="ECO:0000259" key="4">
    <source>
        <dbReference type="SMART" id="SM00822"/>
    </source>
</evidence>
<dbReference type="PROSITE" id="PS00061">
    <property type="entry name" value="ADH_SHORT"/>
    <property type="match status" value="1"/>
</dbReference>
<dbReference type="Pfam" id="PF00106">
    <property type="entry name" value="adh_short"/>
    <property type="match status" value="1"/>
</dbReference>
<dbReference type="InterPro" id="IPR002347">
    <property type="entry name" value="SDR_fam"/>
</dbReference>
<reference evidence="5 6" key="1">
    <citation type="submission" date="2017-06" db="EMBL/GenBank/DDBJ databases">
        <authorList>
            <person name="Furmanczyk E.M."/>
        </authorList>
    </citation>
    <scope>NUCLEOTIDE SEQUENCE [LARGE SCALE GENOMIC DNA]</scope>
    <source>
        <strain evidence="5 6">DSM 16611</strain>
    </source>
</reference>
<dbReference type="EMBL" id="NIWU01000001">
    <property type="protein sequence ID" value="OXR35120.1"/>
    <property type="molecule type" value="Genomic_DNA"/>
</dbReference>
<dbReference type="PANTHER" id="PTHR45024">
    <property type="entry name" value="DEHYDROGENASES, SHORT CHAIN"/>
    <property type="match status" value="1"/>
</dbReference>
<evidence type="ECO:0000256" key="3">
    <source>
        <dbReference type="RuleBase" id="RU000363"/>
    </source>
</evidence>